<keyword evidence="7" id="KW-0256">Endoplasmic reticulum</keyword>
<dbReference type="AlphaFoldDB" id="A0AAN4Z8M4"/>
<keyword evidence="6 13" id="KW-0479">Metal-binding</keyword>
<evidence type="ECO:0000256" key="3">
    <source>
        <dbReference type="ARBA" id="ARBA00004406"/>
    </source>
</evidence>
<dbReference type="FunFam" id="1.10.630.10:FF:000238">
    <property type="entry name" value="Cytochrome P450 2A6"/>
    <property type="match status" value="1"/>
</dbReference>
<dbReference type="GO" id="GO:0005506">
    <property type="term" value="F:iron ion binding"/>
    <property type="evidence" value="ECO:0007669"/>
    <property type="project" value="InterPro"/>
</dbReference>
<keyword evidence="8" id="KW-0492">Microsome</keyword>
<evidence type="ECO:0000256" key="1">
    <source>
        <dbReference type="ARBA" id="ARBA00001971"/>
    </source>
</evidence>
<keyword evidence="16" id="KW-1185">Reference proteome</keyword>
<sequence length="364" mass="41685">MRDFGMGKNVMEELVRTSLSDFLQHLDKLPDKENVDLYWPLQVVVANVINEVLFGYRFAYDDCKPLIDYVNRLNELNESNAENMGIAVGMALPALSKLPWIGWHIVGKIKHEMQQINQYVVDNVHRALKDYNIEDEPTCFVHAYKQKMADNENLDDVNLMATCCDFFLAGNETTSTTLRWAMLILAKHVEIQEKLRSEIHSVVGKDRLPIMADQVKMPFARACMLEVQRFANVLGMNVPRVAVNDVTIRDVFIPAGTWVNGDIHYVMENDPHFVNSDEFRPERYLNDDGETLRKDLVERTLPFSLGKRACAGESLARAELFLGLTSIVQHYRILPREGEAIDLEPAFVTTIILPKTQNFRLEKV</sequence>
<protein>
    <recommendedName>
        <fullName evidence="17">Cytochrome P450</fullName>
    </recommendedName>
</protein>
<dbReference type="GO" id="GO:0016705">
    <property type="term" value="F:oxidoreductase activity, acting on paired donors, with incorporation or reduction of molecular oxygen"/>
    <property type="evidence" value="ECO:0007669"/>
    <property type="project" value="InterPro"/>
</dbReference>
<evidence type="ECO:0000313" key="15">
    <source>
        <dbReference type="EMBL" id="GMR35144.1"/>
    </source>
</evidence>
<keyword evidence="11 14" id="KW-0503">Monooxygenase</keyword>
<evidence type="ECO:0000256" key="10">
    <source>
        <dbReference type="ARBA" id="ARBA00023004"/>
    </source>
</evidence>
<reference evidence="16" key="1">
    <citation type="submission" date="2022-10" db="EMBL/GenBank/DDBJ databases">
        <title>Genome assembly of Pristionchus species.</title>
        <authorList>
            <person name="Yoshida K."/>
            <person name="Sommer R.J."/>
        </authorList>
    </citation>
    <scope>NUCLEOTIDE SEQUENCE [LARGE SCALE GENOMIC DNA]</scope>
    <source>
        <strain evidence="16">RS5460</strain>
    </source>
</reference>
<dbReference type="GO" id="GO:0004497">
    <property type="term" value="F:monooxygenase activity"/>
    <property type="evidence" value="ECO:0007669"/>
    <property type="project" value="UniProtKB-KW"/>
</dbReference>
<accession>A0AAN4Z8M4</accession>
<dbReference type="PRINTS" id="PR00463">
    <property type="entry name" value="EP450I"/>
</dbReference>
<name>A0AAN4Z8M4_9BILA</name>
<evidence type="ECO:0000256" key="8">
    <source>
        <dbReference type="ARBA" id="ARBA00022848"/>
    </source>
</evidence>
<comment type="caution">
    <text evidence="15">The sequence shown here is derived from an EMBL/GenBank/DDBJ whole genome shotgun (WGS) entry which is preliminary data.</text>
</comment>
<evidence type="ECO:0000256" key="7">
    <source>
        <dbReference type="ARBA" id="ARBA00022824"/>
    </source>
</evidence>
<dbReference type="EMBL" id="BTRK01000002">
    <property type="protein sequence ID" value="GMR35144.1"/>
    <property type="molecule type" value="Genomic_DNA"/>
</dbReference>
<dbReference type="GO" id="GO:0020037">
    <property type="term" value="F:heme binding"/>
    <property type="evidence" value="ECO:0007669"/>
    <property type="project" value="InterPro"/>
</dbReference>
<dbReference type="PANTHER" id="PTHR24284:SF1">
    <property type="entry name" value="CYTOCHROME P450 FAMILY"/>
    <property type="match status" value="1"/>
</dbReference>
<dbReference type="PRINTS" id="PR00385">
    <property type="entry name" value="P450"/>
</dbReference>
<dbReference type="InterPro" id="IPR001128">
    <property type="entry name" value="Cyt_P450"/>
</dbReference>
<dbReference type="Gene3D" id="1.10.630.10">
    <property type="entry name" value="Cytochrome P450"/>
    <property type="match status" value="1"/>
</dbReference>
<feature type="binding site" description="axial binding residue" evidence="13">
    <location>
        <position position="310"/>
    </location>
    <ligand>
        <name>heme</name>
        <dbReference type="ChEBI" id="CHEBI:30413"/>
    </ligand>
    <ligandPart>
        <name>Fe</name>
        <dbReference type="ChEBI" id="CHEBI:18248"/>
    </ligandPart>
</feature>
<comment type="similarity">
    <text evidence="4 14">Belongs to the cytochrome P450 family.</text>
</comment>
<evidence type="ECO:0008006" key="17">
    <source>
        <dbReference type="Google" id="ProtNLM"/>
    </source>
</evidence>
<dbReference type="Proteomes" id="UP001328107">
    <property type="component" value="Unassembled WGS sequence"/>
</dbReference>
<evidence type="ECO:0000256" key="5">
    <source>
        <dbReference type="ARBA" id="ARBA00022617"/>
    </source>
</evidence>
<evidence type="ECO:0000256" key="2">
    <source>
        <dbReference type="ARBA" id="ARBA00004174"/>
    </source>
</evidence>
<keyword evidence="12" id="KW-0472">Membrane</keyword>
<evidence type="ECO:0000256" key="9">
    <source>
        <dbReference type="ARBA" id="ARBA00023002"/>
    </source>
</evidence>
<dbReference type="Pfam" id="PF00067">
    <property type="entry name" value="p450"/>
    <property type="match status" value="1"/>
</dbReference>
<evidence type="ECO:0000256" key="6">
    <source>
        <dbReference type="ARBA" id="ARBA00022723"/>
    </source>
</evidence>
<dbReference type="PROSITE" id="PS00086">
    <property type="entry name" value="CYTOCHROME_P450"/>
    <property type="match status" value="1"/>
</dbReference>
<dbReference type="GO" id="GO:0005789">
    <property type="term" value="C:endoplasmic reticulum membrane"/>
    <property type="evidence" value="ECO:0007669"/>
    <property type="project" value="UniProtKB-SubCell"/>
</dbReference>
<proteinExistence type="inferred from homology"/>
<dbReference type="SUPFAM" id="SSF48264">
    <property type="entry name" value="Cytochrome P450"/>
    <property type="match status" value="1"/>
</dbReference>
<evidence type="ECO:0000256" key="13">
    <source>
        <dbReference type="PIRSR" id="PIRSR602401-1"/>
    </source>
</evidence>
<dbReference type="PANTHER" id="PTHR24284">
    <property type="entry name" value="CYTOCHROME P450 FAMILY"/>
    <property type="match status" value="1"/>
</dbReference>
<keyword evidence="9 14" id="KW-0560">Oxidoreductase</keyword>
<keyword evidence="10 13" id="KW-0408">Iron</keyword>
<comment type="subcellular location">
    <subcellularLocation>
        <location evidence="3">Endoplasmic reticulum membrane</location>
        <topology evidence="3">Peripheral membrane protein</topology>
    </subcellularLocation>
    <subcellularLocation>
        <location evidence="2">Microsome membrane</location>
        <topology evidence="2">Peripheral membrane protein</topology>
    </subcellularLocation>
</comment>
<evidence type="ECO:0000256" key="14">
    <source>
        <dbReference type="RuleBase" id="RU000461"/>
    </source>
</evidence>
<gene>
    <name evidence="15" type="ORF">PMAYCL1PPCAC_05339</name>
</gene>
<dbReference type="InterPro" id="IPR002401">
    <property type="entry name" value="Cyt_P450_E_grp-I"/>
</dbReference>
<evidence type="ECO:0000256" key="4">
    <source>
        <dbReference type="ARBA" id="ARBA00010617"/>
    </source>
</evidence>
<evidence type="ECO:0000256" key="11">
    <source>
        <dbReference type="ARBA" id="ARBA00023033"/>
    </source>
</evidence>
<dbReference type="InterPro" id="IPR036396">
    <property type="entry name" value="Cyt_P450_sf"/>
</dbReference>
<feature type="non-terminal residue" evidence="15">
    <location>
        <position position="364"/>
    </location>
</feature>
<dbReference type="InterPro" id="IPR017972">
    <property type="entry name" value="Cyt_P450_CS"/>
</dbReference>
<organism evidence="15 16">
    <name type="scientific">Pristionchus mayeri</name>
    <dbReference type="NCBI Taxonomy" id="1317129"/>
    <lineage>
        <taxon>Eukaryota</taxon>
        <taxon>Metazoa</taxon>
        <taxon>Ecdysozoa</taxon>
        <taxon>Nematoda</taxon>
        <taxon>Chromadorea</taxon>
        <taxon>Rhabditida</taxon>
        <taxon>Rhabditina</taxon>
        <taxon>Diplogasteromorpha</taxon>
        <taxon>Diplogasteroidea</taxon>
        <taxon>Neodiplogasteridae</taxon>
        <taxon>Pristionchus</taxon>
    </lineage>
</organism>
<comment type="cofactor">
    <cofactor evidence="1 13">
        <name>heme</name>
        <dbReference type="ChEBI" id="CHEBI:30413"/>
    </cofactor>
</comment>
<evidence type="ECO:0000313" key="16">
    <source>
        <dbReference type="Proteomes" id="UP001328107"/>
    </source>
</evidence>
<keyword evidence="5 13" id="KW-0349">Heme</keyword>
<evidence type="ECO:0000256" key="12">
    <source>
        <dbReference type="ARBA" id="ARBA00023136"/>
    </source>
</evidence>